<evidence type="ECO:0000256" key="4">
    <source>
        <dbReference type="RuleBase" id="RU361153"/>
    </source>
</evidence>
<gene>
    <name evidence="6" type="ORF">MUN82_02910</name>
</gene>
<evidence type="ECO:0000313" key="6">
    <source>
        <dbReference type="EMBL" id="UOR06054.1"/>
    </source>
</evidence>
<dbReference type="EMBL" id="CP095053">
    <property type="protein sequence ID" value="UOR06054.1"/>
    <property type="molecule type" value="Genomic_DNA"/>
</dbReference>
<proteinExistence type="inferred from homology"/>
<protein>
    <submittedName>
        <fullName evidence="6">Cellulase family glycosylhydrolase</fullName>
    </submittedName>
</protein>
<dbReference type="InterPro" id="IPR006584">
    <property type="entry name" value="Cellulose-bd_IV"/>
</dbReference>
<dbReference type="AlphaFoldDB" id="A0A8T9SYS2"/>
<dbReference type="GO" id="GO:0030246">
    <property type="term" value="F:carbohydrate binding"/>
    <property type="evidence" value="ECO:0007669"/>
    <property type="project" value="InterPro"/>
</dbReference>
<dbReference type="GO" id="GO:0009251">
    <property type="term" value="P:glucan catabolic process"/>
    <property type="evidence" value="ECO:0007669"/>
    <property type="project" value="TreeGrafter"/>
</dbReference>
<dbReference type="Gene3D" id="2.60.120.260">
    <property type="entry name" value="Galactose-binding domain-like"/>
    <property type="match status" value="1"/>
</dbReference>
<evidence type="ECO:0000256" key="3">
    <source>
        <dbReference type="ARBA" id="ARBA00023295"/>
    </source>
</evidence>
<reference evidence="6 7" key="1">
    <citation type="submission" date="2022-04" db="EMBL/GenBank/DDBJ databases">
        <title>Hymenobacter sp. isolated from the air.</title>
        <authorList>
            <person name="Won M."/>
            <person name="Lee C.-M."/>
            <person name="Woen H.-Y."/>
            <person name="Kwon S.-W."/>
        </authorList>
    </citation>
    <scope>NUCLEOTIDE SEQUENCE [LARGE SCALE GENOMIC DNA]</scope>
    <source>
        <strain evidence="7">5413 J-13</strain>
    </source>
</reference>
<accession>A0A8T9SYS2</accession>
<feature type="domain" description="CBM6" evidence="5">
    <location>
        <begin position="463"/>
        <end position="591"/>
    </location>
</feature>
<dbReference type="PANTHER" id="PTHR31297">
    <property type="entry name" value="GLUCAN ENDO-1,6-BETA-GLUCOSIDASE B"/>
    <property type="match status" value="1"/>
</dbReference>
<dbReference type="SUPFAM" id="SSF49785">
    <property type="entry name" value="Galactose-binding domain-like"/>
    <property type="match status" value="1"/>
</dbReference>
<dbReference type="GO" id="GO:0008422">
    <property type="term" value="F:beta-glucosidase activity"/>
    <property type="evidence" value="ECO:0007669"/>
    <property type="project" value="TreeGrafter"/>
</dbReference>
<dbReference type="InterPro" id="IPR005084">
    <property type="entry name" value="CBM6"/>
</dbReference>
<dbReference type="Gene3D" id="3.20.20.80">
    <property type="entry name" value="Glycosidases"/>
    <property type="match status" value="1"/>
</dbReference>
<dbReference type="RefSeq" id="WP_245094842.1">
    <property type="nucleotide sequence ID" value="NZ_CP095053.1"/>
</dbReference>
<keyword evidence="3 4" id="KW-0326">Glycosidase</keyword>
<dbReference type="InterPro" id="IPR017853">
    <property type="entry name" value="GH"/>
</dbReference>
<dbReference type="Proteomes" id="UP000829925">
    <property type="component" value="Chromosome"/>
</dbReference>
<dbReference type="InterPro" id="IPR050386">
    <property type="entry name" value="Glycosyl_hydrolase_5"/>
</dbReference>
<dbReference type="SUPFAM" id="SSF51445">
    <property type="entry name" value="(Trans)glycosidases"/>
    <property type="match status" value="1"/>
</dbReference>
<dbReference type="Pfam" id="PF03422">
    <property type="entry name" value="CBM_6"/>
    <property type="match status" value="1"/>
</dbReference>
<organism evidence="6 7">
    <name type="scientific">Hymenobacter aerilatus</name>
    <dbReference type="NCBI Taxonomy" id="2932251"/>
    <lineage>
        <taxon>Bacteria</taxon>
        <taxon>Pseudomonadati</taxon>
        <taxon>Bacteroidota</taxon>
        <taxon>Cytophagia</taxon>
        <taxon>Cytophagales</taxon>
        <taxon>Hymenobacteraceae</taxon>
        <taxon>Hymenobacter</taxon>
    </lineage>
</organism>
<dbReference type="PANTHER" id="PTHR31297:SF13">
    <property type="entry name" value="PUTATIVE-RELATED"/>
    <property type="match status" value="1"/>
</dbReference>
<keyword evidence="1" id="KW-0732">Signal</keyword>
<evidence type="ECO:0000259" key="5">
    <source>
        <dbReference type="PROSITE" id="PS51175"/>
    </source>
</evidence>
<keyword evidence="7" id="KW-1185">Reference proteome</keyword>
<dbReference type="CDD" id="cd04080">
    <property type="entry name" value="CBM6_cellulase-like"/>
    <property type="match status" value="1"/>
</dbReference>
<name>A0A8T9SYS2_9BACT</name>
<dbReference type="GO" id="GO:0009986">
    <property type="term" value="C:cell surface"/>
    <property type="evidence" value="ECO:0007669"/>
    <property type="project" value="TreeGrafter"/>
</dbReference>
<evidence type="ECO:0000313" key="7">
    <source>
        <dbReference type="Proteomes" id="UP000829925"/>
    </source>
</evidence>
<evidence type="ECO:0000256" key="2">
    <source>
        <dbReference type="ARBA" id="ARBA00022801"/>
    </source>
</evidence>
<evidence type="ECO:0000256" key="1">
    <source>
        <dbReference type="ARBA" id="ARBA00022729"/>
    </source>
</evidence>
<dbReference type="PROSITE" id="PS51175">
    <property type="entry name" value="CBM6"/>
    <property type="match status" value="1"/>
</dbReference>
<dbReference type="InterPro" id="IPR008979">
    <property type="entry name" value="Galactose-bd-like_sf"/>
</dbReference>
<dbReference type="Pfam" id="PF00150">
    <property type="entry name" value="Cellulase"/>
    <property type="match status" value="1"/>
</dbReference>
<dbReference type="KEGG" id="haei:MUN82_02910"/>
<dbReference type="GO" id="GO:0005576">
    <property type="term" value="C:extracellular region"/>
    <property type="evidence" value="ECO:0007669"/>
    <property type="project" value="TreeGrafter"/>
</dbReference>
<dbReference type="InterPro" id="IPR001547">
    <property type="entry name" value="Glyco_hydro_5"/>
</dbReference>
<comment type="similarity">
    <text evidence="4">Belongs to the glycosyl hydrolase 5 (cellulase A) family.</text>
</comment>
<dbReference type="SMART" id="SM00606">
    <property type="entry name" value="CBD_IV"/>
    <property type="match status" value="1"/>
</dbReference>
<sequence length="600" mass="67016">MLLLFAHVSQGQQLLRAKGTAIIDERGREIVLKGVGLGGWLLQESYMLGTDTLDAQGRIKRAMRRTMSVSEVESFYKQYRNGFITKSDIDFIAAQGFNCVRLPMHYDLFLTSAQRHLREQALDQGSAVPAYVAALAKWYDADQLFTNPKELDGFRYIDDLLAWCKANKLYVVLDLHAAPGGQGADRNINDGIIPLDLWKRRDAKGRLLYQDVTVRLWQKLAARYRNESWVAMYDVLNEPHGMDTAHGMAGDNSEAQALYGRLITAIRAQGDKHLIMVEGNGYGNEYTNLTPDKLPTKYKTNLVYNAHRYWCTNDPTVGDANPNQINLIRNLVAFRERWKVPVWVGETGENSNEWLTAAAQALNERTIGWCHWNVKRVAGTTSLLNIRPYGSILTPEGRANLLRNIQFKHCEPNRDVLDALMRQPGTMATKAYVPLALPGTIAATHYDMGRVGTAYQDSLYQKTDYRRPDRWNLGGAGRNDGVDIGLAHDGNDTALAVQHMTAGEWLQYTVTVKQPGRYNVEARVANDGTVPAELQIHVADSLVATLPVPAGPSMNTWITLTTTTTMLPAGQHMLRVYVAKPGARLNWLQFSPAATTQSGQ</sequence>
<keyword evidence="2 4" id="KW-0378">Hydrolase</keyword>